<feature type="region of interest" description="Disordered" evidence="1">
    <location>
        <begin position="398"/>
        <end position="471"/>
    </location>
</feature>
<evidence type="ECO:0000313" key="3">
    <source>
        <dbReference type="EMBL" id="KAJ4485693.1"/>
    </source>
</evidence>
<dbReference type="OrthoDB" id="205569at2759"/>
<feature type="compositionally biased region" description="Basic and acidic residues" evidence="1">
    <location>
        <begin position="456"/>
        <end position="471"/>
    </location>
</feature>
<sequence length="486" mass="52649">MGKNLNPADAYRKSLRKKELKKNKAERSKARDFALVKKDTRDLEDEIEKLEGLPQPSAADKSRLSAAKAELEKINVKKEEYVKEHPEQRRLVYRPRRVTDDERPAEELILPKKRNYFDKNGLPRHPERSVYYDKIMNPYGVAPPGMPYMERPLLPGEVDSEAEDEDQDDDIVMPEGPPPGMDEPIDSDDDIPMPGDPSGAEAQDVPTASTSQPPLPVGPPPAESAFNPLLLSGLPPLPPVPPEFHIGGFPPLVGFPSESLPPPPPAGFPPGSLPLPLPMGFPSFPPNLPPPPPPPTGFQRPMGQAPPGFFPRRDKSASAMQDPLSSLPHQTYQAHRASQLSGHPSLPAKPGTVGSSRASTQSSSSPTALTAAATVFAEPQLRDLKKEATAFVPSALKRKRGGVSSVPTSRVNAAPGVGNDDVDTDSSITAGPARPDLLSTLRNQFGPAPSVTKSEQPMKKSKLETSQKKDEYERFVEEIGDILNPS</sequence>
<dbReference type="Pfam" id="PF09429">
    <property type="entry name" value="Wbp11"/>
    <property type="match status" value="1"/>
</dbReference>
<feature type="region of interest" description="Disordered" evidence="1">
    <location>
        <begin position="1"/>
        <end position="30"/>
    </location>
</feature>
<evidence type="ECO:0000256" key="1">
    <source>
        <dbReference type="SAM" id="MobiDB-lite"/>
    </source>
</evidence>
<feature type="region of interest" description="Disordered" evidence="1">
    <location>
        <begin position="143"/>
        <end position="224"/>
    </location>
</feature>
<dbReference type="EMBL" id="JAOTPV010000003">
    <property type="protein sequence ID" value="KAJ4485693.1"/>
    <property type="molecule type" value="Genomic_DNA"/>
</dbReference>
<proteinExistence type="predicted"/>
<name>A0A9W9ANA9_9AGAR</name>
<feature type="compositionally biased region" description="Polar residues" evidence="1">
    <location>
        <begin position="323"/>
        <end position="342"/>
    </location>
</feature>
<dbReference type="AlphaFoldDB" id="A0A9W9ANA9"/>
<feature type="compositionally biased region" description="Pro residues" evidence="1">
    <location>
        <begin position="259"/>
        <end position="296"/>
    </location>
</feature>
<dbReference type="Proteomes" id="UP001150266">
    <property type="component" value="Unassembled WGS sequence"/>
</dbReference>
<organism evidence="3 4">
    <name type="scientific">Lentinula aciculospora</name>
    <dbReference type="NCBI Taxonomy" id="153920"/>
    <lineage>
        <taxon>Eukaryota</taxon>
        <taxon>Fungi</taxon>
        <taxon>Dikarya</taxon>
        <taxon>Basidiomycota</taxon>
        <taxon>Agaricomycotina</taxon>
        <taxon>Agaricomycetes</taxon>
        <taxon>Agaricomycetidae</taxon>
        <taxon>Agaricales</taxon>
        <taxon>Marasmiineae</taxon>
        <taxon>Omphalotaceae</taxon>
        <taxon>Lentinula</taxon>
    </lineage>
</organism>
<comment type="caution">
    <text evidence="3">The sequence shown here is derived from an EMBL/GenBank/DDBJ whole genome shotgun (WGS) entry which is preliminary data.</text>
</comment>
<protein>
    <submittedName>
        <fullName evidence="3">mRNA biogenesis factor-domain-containing protein</fullName>
    </submittedName>
</protein>
<evidence type="ECO:0000259" key="2">
    <source>
        <dbReference type="Pfam" id="PF09429"/>
    </source>
</evidence>
<gene>
    <name evidence="3" type="ORF">J3R30DRAFT_3655064</name>
</gene>
<feature type="domain" description="Wbp11/ELF5/Saf1 N-terminal" evidence="2">
    <location>
        <begin position="2"/>
        <end position="75"/>
    </location>
</feature>
<feature type="compositionally biased region" description="Acidic residues" evidence="1">
    <location>
        <begin position="158"/>
        <end position="172"/>
    </location>
</feature>
<dbReference type="GO" id="GO:0006396">
    <property type="term" value="P:RNA processing"/>
    <property type="evidence" value="ECO:0007669"/>
    <property type="project" value="InterPro"/>
</dbReference>
<dbReference type="InterPro" id="IPR019007">
    <property type="entry name" value="Wbp11/ELF5/Saf1_N"/>
</dbReference>
<keyword evidence="4" id="KW-1185">Reference proteome</keyword>
<reference evidence="3" key="1">
    <citation type="submission" date="2022-08" db="EMBL/GenBank/DDBJ databases">
        <title>A Global Phylogenomic Analysis of the Shiitake Genus Lentinula.</title>
        <authorList>
            <consortium name="DOE Joint Genome Institute"/>
            <person name="Sierra-Patev S."/>
            <person name="Min B."/>
            <person name="Naranjo-Ortiz M."/>
            <person name="Looney B."/>
            <person name="Konkel Z."/>
            <person name="Slot J.C."/>
            <person name="Sakamoto Y."/>
            <person name="Steenwyk J.L."/>
            <person name="Rokas A."/>
            <person name="Carro J."/>
            <person name="Camarero S."/>
            <person name="Ferreira P."/>
            <person name="Molpeceres G."/>
            <person name="Ruiz-Duenas F.J."/>
            <person name="Serrano A."/>
            <person name="Henrissat B."/>
            <person name="Drula E."/>
            <person name="Hughes K.W."/>
            <person name="Mata J.L."/>
            <person name="Ishikawa N.K."/>
            <person name="Vargas-Isla R."/>
            <person name="Ushijima S."/>
            <person name="Smith C.A."/>
            <person name="Ahrendt S."/>
            <person name="Andreopoulos W."/>
            <person name="He G."/>
            <person name="Labutti K."/>
            <person name="Lipzen A."/>
            <person name="Ng V."/>
            <person name="Riley R."/>
            <person name="Sandor L."/>
            <person name="Barry K."/>
            <person name="Martinez A.T."/>
            <person name="Xiao Y."/>
            <person name="Gibbons J.G."/>
            <person name="Terashima K."/>
            <person name="Grigoriev I.V."/>
            <person name="Hibbett D.S."/>
        </authorList>
    </citation>
    <scope>NUCLEOTIDE SEQUENCE</scope>
    <source>
        <strain evidence="3">JLM2183</strain>
    </source>
</reference>
<evidence type="ECO:0000313" key="4">
    <source>
        <dbReference type="Proteomes" id="UP001150266"/>
    </source>
</evidence>
<dbReference type="Pfam" id="PF12622">
    <property type="entry name" value="NpwBP"/>
    <property type="match status" value="1"/>
</dbReference>
<accession>A0A9W9ANA9</accession>
<feature type="compositionally biased region" description="Low complexity" evidence="1">
    <location>
        <begin position="352"/>
        <end position="369"/>
    </location>
</feature>
<feature type="region of interest" description="Disordered" evidence="1">
    <location>
        <begin position="257"/>
        <end position="369"/>
    </location>
</feature>
<feature type="compositionally biased region" description="Pro residues" evidence="1">
    <location>
        <begin position="213"/>
        <end position="222"/>
    </location>
</feature>